<sequence>MHSTNYYDTFIEVADDCPTEVPEVPLAKGDKPTSATRQFEMIGRNPYRFTSDEVLFAVYAEKHDLAESEKEEARSDFFSKGQPCLRASPLPKRYGWGVHSNSEGKIALFAVDSREYEILVKDPSLKHVKAMRSQRT</sequence>
<dbReference type="InterPro" id="IPR046155">
    <property type="entry name" value="DUF6157"/>
</dbReference>
<dbReference type="EMBL" id="WHLY01000002">
    <property type="protein sequence ID" value="MPR34458.1"/>
    <property type="molecule type" value="Genomic_DNA"/>
</dbReference>
<accession>A0A7C9BCZ9</accession>
<evidence type="ECO:0000313" key="1">
    <source>
        <dbReference type="EMBL" id="MPR34458.1"/>
    </source>
</evidence>
<protein>
    <submittedName>
        <fullName evidence="1">Uncharacterized protein</fullName>
    </submittedName>
</protein>
<dbReference type="RefSeq" id="WP_152760696.1">
    <property type="nucleotide sequence ID" value="NZ_WHLY01000002.1"/>
</dbReference>
<organism evidence="1 2">
    <name type="scientific">Salmonirosea aquatica</name>
    <dbReference type="NCBI Taxonomy" id="2654236"/>
    <lineage>
        <taxon>Bacteria</taxon>
        <taxon>Pseudomonadati</taxon>
        <taxon>Bacteroidota</taxon>
        <taxon>Cytophagia</taxon>
        <taxon>Cytophagales</taxon>
        <taxon>Spirosomataceae</taxon>
        <taxon>Salmonirosea</taxon>
    </lineage>
</organism>
<evidence type="ECO:0000313" key="2">
    <source>
        <dbReference type="Proteomes" id="UP000479293"/>
    </source>
</evidence>
<reference evidence="1 2" key="1">
    <citation type="submission" date="2019-10" db="EMBL/GenBank/DDBJ databases">
        <title>Draft Genome Sequence of Cytophagaceae sp. SJW1-29.</title>
        <authorList>
            <person name="Choi A."/>
        </authorList>
    </citation>
    <scope>NUCLEOTIDE SEQUENCE [LARGE SCALE GENOMIC DNA]</scope>
    <source>
        <strain evidence="1 2">SJW1-29</strain>
    </source>
</reference>
<dbReference type="AlphaFoldDB" id="A0A7C9BCZ9"/>
<comment type="caution">
    <text evidence="1">The sequence shown here is derived from an EMBL/GenBank/DDBJ whole genome shotgun (WGS) entry which is preliminary data.</text>
</comment>
<dbReference type="Proteomes" id="UP000479293">
    <property type="component" value="Unassembled WGS sequence"/>
</dbReference>
<name>A0A7C9BCZ9_9BACT</name>
<proteinExistence type="predicted"/>
<gene>
    <name evidence="1" type="ORF">GBK04_14110</name>
</gene>
<dbReference type="Pfam" id="PF19654">
    <property type="entry name" value="DUF6157"/>
    <property type="match status" value="1"/>
</dbReference>
<keyword evidence="2" id="KW-1185">Reference proteome</keyword>